<dbReference type="InterPro" id="IPR008936">
    <property type="entry name" value="Rho_GTPase_activation_prot"/>
</dbReference>
<feature type="region of interest" description="Disordered" evidence="1">
    <location>
        <begin position="737"/>
        <end position="767"/>
    </location>
</feature>
<feature type="region of interest" description="Disordered" evidence="1">
    <location>
        <begin position="374"/>
        <end position="485"/>
    </location>
</feature>
<reference evidence="3 4" key="1">
    <citation type="journal article" date="2024" name="bioRxiv">
        <title>A reference genome for Trichogramma kaykai: A tiny desert-dwelling parasitoid wasp with competing sex-ratio distorters.</title>
        <authorList>
            <person name="Culotta J."/>
            <person name="Lindsey A.R."/>
        </authorList>
    </citation>
    <scope>NUCLEOTIDE SEQUENCE [LARGE SCALE GENOMIC DNA]</scope>
    <source>
        <strain evidence="3 4">KSX58</strain>
    </source>
</reference>
<dbReference type="PROSITE" id="PS50238">
    <property type="entry name" value="RHOGAP"/>
    <property type="match status" value="1"/>
</dbReference>
<evidence type="ECO:0000313" key="4">
    <source>
        <dbReference type="Proteomes" id="UP001627154"/>
    </source>
</evidence>
<evidence type="ECO:0000259" key="2">
    <source>
        <dbReference type="PROSITE" id="PS50238"/>
    </source>
</evidence>
<dbReference type="Pfam" id="PF00620">
    <property type="entry name" value="RhoGAP"/>
    <property type="match status" value="1"/>
</dbReference>
<feature type="compositionally biased region" description="Basic and acidic residues" evidence="1">
    <location>
        <begin position="380"/>
        <end position="417"/>
    </location>
</feature>
<feature type="compositionally biased region" description="Basic and acidic residues" evidence="1">
    <location>
        <begin position="900"/>
        <end position="929"/>
    </location>
</feature>
<dbReference type="SMART" id="SM00324">
    <property type="entry name" value="RhoGAP"/>
    <property type="match status" value="1"/>
</dbReference>
<dbReference type="PANTHER" id="PTHR15670">
    <property type="entry name" value="RHO GTPASE ACTIVATING PROTEIN 11A"/>
    <property type="match status" value="1"/>
</dbReference>
<organism evidence="3 4">
    <name type="scientific">Trichogramma kaykai</name>
    <dbReference type="NCBI Taxonomy" id="54128"/>
    <lineage>
        <taxon>Eukaryota</taxon>
        <taxon>Metazoa</taxon>
        <taxon>Ecdysozoa</taxon>
        <taxon>Arthropoda</taxon>
        <taxon>Hexapoda</taxon>
        <taxon>Insecta</taxon>
        <taxon>Pterygota</taxon>
        <taxon>Neoptera</taxon>
        <taxon>Endopterygota</taxon>
        <taxon>Hymenoptera</taxon>
        <taxon>Apocrita</taxon>
        <taxon>Proctotrupomorpha</taxon>
        <taxon>Chalcidoidea</taxon>
        <taxon>Trichogrammatidae</taxon>
        <taxon>Trichogramma</taxon>
    </lineage>
</organism>
<dbReference type="EMBL" id="JBJJXI010000059">
    <property type="protein sequence ID" value="KAL3398874.1"/>
    <property type="molecule type" value="Genomic_DNA"/>
</dbReference>
<dbReference type="PANTHER" id="PTHR15670:SF4">
    <property type="entry name" value="RHO GTPASE-ACTIVATING PROTEIN 11A"/>
    <property type="match status" value="1"/>
</dbReference>
<evidence type="ECO:0000313" key="3">
    <source>
        <dbReference type="EMBL" id="KAL3398874.1"/>
    </source>
</evidence>
<evidence type="ECO:0000256" key="1">
    <source>
        <dbReference type="SAM" id="MobiDB-lite"/>
    </source>
</evidence>
<feature type="region of interest" description="Disordered" evidence="1">
    <location>
        <begin position="801"/>
        <end position="828"/>
    </location>
</feature>
<feature type="compositionally biased region" description="Basic and acidic residues" evidence="1">
    <location>
        <begin position="475"/>
        <end position="485"/>
    </location>
</feature>
<dbReference type="Proteomes" id="UP001627154">
    <property type="component" value="Unassembled WGS sequence"/>
</dbReference>
<dbReference type="InterPro" id="IPR042869">
    <property type="entry name" value="ARHGAP11A/B"/>
</dbReference>
<dbReference type="Gene3D" id="1.10.555.10">
    <property type="entry name" value="Rho GTPase activation protein"/>
    <property type="match status" value="1"/>
</dbReference>
<dbReference type="InterPro" id="IPR000198">
    <property type="entry name" value="RhoGAP_dom"/>
</dbReference>
<accession>A0ABD2X0I6</accession>
<dbReference type="AlphaFoldDB" id="A0ABD2X0I6"/>
<name>A0ABD2X0I6_9HYME</name>
<gene>
    <name evidence="3" type="ORF">TKK_007972</name>
</gene>
<comment type="caution">
    <text evidence="3">The sequence shown here is derived from an EMBL/GenBank/DDBJ whole genome shotgun (WGS) entry which is preliminary data.</text>
</comment>
<feature type="region of interest" description="Disordered" evidence="1">
    <location>
        <begin position="296"/>
        <end position="338"/>
    </location>
</feature>
<dbReference type="SUPFAM" id="SSF48350">
    <property type="entry name" value="GTPase activation domain, GAP"/>
    <property type="match status" value="1"/>
</dbReference>
<sequence length="1064" mass="120111">MLIYDVLHKEKVYSIVANNLRTLGVKYRIKKNAIKTDKPDRNAVALKKVFKTPLSYLPLDVVNLSSGAIIHVPVFVSQATAFLLKHVNQEGLFRKAGLQVKQKEIIARLDNGGSLGDKYNPLDVANCFKTFLRSLPEPLIPFTYHDVFVRCGMLKEKKEEALLMACILLPPHHLNTLAFIMEFLKTVAQHETQNKMGIDNLARVVGPNIMPLPDTSTIVAVQTRLEAHLNIIKILIENSEKIGVLPDDVSSAINMDAVGSTDELDIDKSDPSALFKSKKKKHRSGSLNRMISGLRKMVGKNHSPSGTETQENHIVAEPTTQSHTPSVKVGKKRKNNDQSHLRRHVCIFRLYRTDFFEILSPSCSYSFSSIFSPQVSEHPNPVRESQKAQKHKISTEQKLPEKSERPKKLRLSLDRLVPRSHKNKSNGLDDSVESRKKSFSPESRWLTGSSAEAKKRRRTKSIDSPYRRSPRAKVPHAEANEQSHEDVFMDAEINLSDDCANSKRRSSHNYSLRSLSSPNISTATDDNNGEYVKIPKSEYEEIKTRVSAIESRISQEFKSITNEATETLISHPITKVQSEYENLLEETNIENSASADQLAKRLSKELKIRKSSEHKIIRSPSARKIGSMRRRSQEKPVRKVQRTVSWHISDKSLNRTSVVSAQPRVNSLALSPNKPCKLARSKPLLKRDSYKSLTQTPTKPEHMSSDNLSAETNARLEYLQQQLNTLISHTAEHTRGAFSDDDFLPLDDSYENKKSAKHESPIRDGDSVNLRRASSFNDENFIDNSQYFNDKLTEVLRGNALKNPSVSPSPNKEPKTVLKTPGTGRKEKTVSWKDADDYFQQEAKLRTPVPTTGRASVAKLRTQNAGMVLAKAKLFDDPTKEAIDFNRRQSIKAQNPSRNNTRDEMKSTSAIKHREEAMRRKQTTSDRRGTKNVSPLIRMEVSISSNGRKQSTRLTSPRVNHEDTKNLVLKENKSMQAVNALITNPSTVKQEDVNLLKISESPLCKTPHIKRPLSVKTPRSAKSLSARKSIMLSRRTPLKAMMPITPKRQSPRITMKSSQLNRHN</sequence>
<feature type="compositionally biased region" description="Basic and acidic residues" evidence="1">
    <location>
        <begin position="750"/>
        <end position="766"/>
    </location>
</feature>
<keyword evidence="4" id="KW-1185">Reference proteome</keyword>
<feature type="region of interest" description="Disordered" evidence="1">
    <location>
        <begin position="681"/>
        <end position="706"/>
    </location>
</feature>
<feature type="region of interest" description="Disordered" evidence="1">
    <location>
        <begin position="892"/>
        <end position="931"/>
    </location>
</feature>
<feature type="domain" description="Rho-GAP" evidence="2">
    <location>
        <begin position="62"/>
        <end position="243"/>
    </location>
</feature>
<feature type="compositionally biased region" description="Low complexity" evidence="1">
    <location>
        <begin position="508"/>
        <end position="517"/>
    </location>
</feature>
<protein>
    <recommendedName>
        <fullName evidence="2">Rho-GAP domain-containing protein</fullName>
    </recommendedName>
</protein>
<feature type="compositionally biased region" description="Acidic residues" evidence="1">
    <location>
        <begin position="739"/>
        <end position="749"/>
    </location>
</feature>
<proteinExistence type="predicted"/>
<feature type="region of interest" description="Disordered" evidence="1">
    <location>
        <begin position="500"/>
        <end position="528"/>
    </location>
</feature>